<dbReference type="InterPro" id="IPR036890">
    <property type="entry name" value="HATPase_C_sf"/>
</dbReference>
<feature type="domain" description="Histidine kinase" evidence="9">
    <location>
        <begin position="237"/>
        <end position="472"/>
    </location>
</feature>
<keyword evidence="8" id="KW-0812">Transmembrane</keyword>
<dbReference type="EC" id="2.7.13.3" evidence="2"/>
<dbReference type="PRINTS" id="PR00344">
    <property type="entry name" value="BCTRLSENSOR"/>
</dbReference>
<evidence type="ECO:0000256" key="7">
    <source>
        <dbReference type="ARBA" id="ARBA00023136"/>
    </source>
</evidence>
<evidence type="ECO:0000259" key="9">
    <source>
        <dbReference type="PROSITE" id="PS50109"/>
    </source>
</evidence>
<evidence type="ECO:0000256" key="6">
    <source>
        <dbReference type="ARBA" id="ARBA00023012"/>
    </source>
</evidence>
<keyword evidence="3" id="KW-0597">Phosphoprotein</keyword>
<dbReference type="InterPro" id="IPR049835">
    <property type="entry name" value="RppB"/>
</dbReference>
<evidence type="ECO:0000313" key="10">
    <source>
        <dbReference type="EMBL" id="HGG03365.1"/>
    </source>
</evidence>
<dbReference type="InterPro" id="IPR004358">
    <property type="entry name" value="Sig_transdc_His_kin-like_C"/>
</dbReference>
<dbReference type="PANTHER" id="PTHR43547:SF2">
    <property type="entry name" value="HYBRID SIGNAL TRANSDUCTION HISTIDINE KINASE C"/>
    <property type="match status" value="1"/>
</dbReference>
<organism evidence="10">
    <name type="scientific">Planktothricoides sp. SpSt-374</name>
    <dbReference type="NCBI Taxonomy" id="2282167"/>
    <lineage>
        <taxon>Bacteria</taxon>
        <taxon>Bacillati</taxon>
        <taxon>Cyanobacteriota</taxon>
        <taxon>Cyanophyceae</taxon>
        <taxon>Oscillatoriophycideae</taxon>
        <taxon>Oscillatoriales</taxon>
        <taxon>Oscillatoriaceae</taxon>
        <taxon>Planktothricoides</taxon>
    </lineage>
</organism>
<dbReference type="Gene3D" id="3.30.565.10">
    <property type="entry name" value="Histidine kinase-like ATPase, C-terminal domain"/>
    <property type="match status" value="1"/>
</dbReference>
<dbReference type="InterPro" id="IPR003594">
    <property type="entry name" value="HATPase_dom"/>
</dbReference>
<dbReference type="InterPro" id="IPR036097">
    <property type="entry name" value="HisK_dim/P_sf"/>
</dbReference>
<evidence type="ECO:0000256" key="8">
    <source>
        <dbReference type="SAM" id="Phobius"/>
    </source>
</evidence>
<dbReference type="NCBIfam" id="NF041735">
    <property type="entry name" value="hist_kin_RppB"/>
    <property type="match status" value="1"/>
</dbReference>
<name>A0A7C3ZNJ7_9CYAN</name>
<keyword evidence="5 10" id="KW-0418">Kinase</keyword>
<dbReference type="PROSITE" id="PS50109">
    <property type="entry name" value="HIS_KIN"/>
    <property type="match status" value="1"/>
</dbReference>
<dbReference type="FunFam" id="3.30.565.10:FF:000006">
    <property type="entry name" value="Sensor histidine kinase WalK"/>
    <property type="match status" value="1"/>
</dbReference>
<evidence type="ECO:0000256" key="2">
    <source>
        <dbReference type="ARBA" id="ARBA00012438"/>
    </source>
</evidence>
<feature type="transmembrane region" description="Helical" evidence="8">
    <location>
        <begin position="192"/>
        <end position="217"/>
    </location>
</feature>
<dbReference type="CDD" id="cd00075">
    <property type="entry name" value="HATPase"/>
    <property type="match status" value="1"/>
</dbReference>
<dbReference type="Pfam" id="PF02518">
    <property type="entry name" value="HATPase_c"/>
    <property type="match status" value="1"/>
</dbReference>
<gene>
    <name evidence="10" type="ORF">ENR15_22680</name>
</gene>
<comment type="caution">
    <text evidence="10">The sequence shown here is derived from an EMBL/GenBank/DDBJ whole genome shotgun (WGS) entry which is preliminary data.</text>
</comment>
<reference evidence="10" key="1">
    <citation type="journal article" date="2020" name="mSystems">
        <title>Genome- and Community-Level Interaction Insights into Carbon Utilization and Element Cycling Functions of Hydrothermarchaeota in Hydrothermal Sediment.</title>
        <authorList>
            <person name="Zhou Z."/>
            <person name="Liu Y."/>
            <person name="Xu W."/>
            <person name="Pan J."/>
            <person name="Luo Z.H."/>
            <person name="Li M."/>
        </authorList>
    </citation>
    <scope>NUCLEOTIDE SEQUENCE [LARGE SCALE GENOMIC DNA]</scope>
    <source>
        <strain evidence="10">SpSt-374</strain>
    </source>
</reference>
<evidence type="ECO:0000256" key="4">
    <source>
        <dbReference type="ARBA" id="ARBA00022679"/>
    </source>
</evidence>
<dbReference type="SMART" id="SM00388">
    <property type="entry name" value="HisKA"/>
    <property type="match status" value="1"/>
</dbReference>
<proteinExistence type="predicted"/>
<comment type="catalytic activity">
    <reaction evidence="1">
        <text>ATP + protein L-histidine = ADP + protein N-phospho-L-histidine.</text>
        <dbReference type="EC" id="2.7.13.3"/>
    </reaction>
</comment>
<keyword evidence="8" id="KW-1133">Transmembrane helix</keyword>
<dbReference type="SUPFAM" id="SSF55874">
    <property type="entry name" value="ATPase domain of HSP90 chaperone/DNA topoisomerase II/histidine kinase"/>
    <property type="match status" value="1"/>
</dbReference>
<dbReference type="GO" id="GO:0000155">
    <property type="term" value="F:phosphorelay sensor kinase activity"/>
    <property type="evidence" value="ECO:0007669"/>
    <property type="project" value="InterPro"/>
</dbReference>
<feature type="transmembrane region" description="Helical" evidence="8">
    <location>
        <begin position="15"/>
        <end position="37"/>
    </location>
</feature>
<keyword evidence="4" id="KW-0808">Transferase</keyword>
<dbReference type="EMBL" id="DSPX01000232">
    <property type="protein sequence ID" value="HGG03365.1"/>
    <property type="molecule type" value="Genomic_DNA"/>
</dbReference>
<evidence type="ECO:0000256" key="5">
    <source>
        <dbReference type="ARBA" id="ARBA00022777"/>
    </source>
</evidence>
<sequence>MQENSLFQKTRLRLALWYAGVMGLILGLCGLGLYEAIAHAHWMTQDREINSVAGTLHDSLEPVLKIPGRLEPDVDRFLPDLCVARSSGDIQCSIHTTQQRHVIGAIHQGIYYVKLSDLSGKIIATAGSLPQGKSPAIATIAPGHKFAAITKFTDGRGTPYLLISIMLHTQNQQNWGYLQVGRSIQDAYSYLFAVKLVIILGLPLALLAVGVASWFLAGLAIQPIYLSYRQVQQFTADAAHELRTPLAAIRATVETTIISKNSDDFATTAATALESIERQNHRLSELVQDLLLLARMDRQELPLTPNSPSKRDEGNRIKYIPCCLQDIIADLEEEIAALALEAEVNLTADIRSPEPLEVMGDYSQLYRILFNLASNAIHYTPPGGKVTIILENRHPWAVIQVMDNGIGIATEELGRIFDRFYRVQSDRSRASGGAGLGLAIARRLAQAHHSTITVQSQLGKGSTFTVRLPLQKTCHQ</sequence>
<dbReference type="Pfam" id="PF00512">
    <property type="entry name" value="HisKA"/>
    <property type="match status" value="1"/>
</dbReference>
<dbReference type="InterPro" id="IPR003661">
    <property type="entry name" value="HisK_dim/P_dom"/>
</dbReference>
<dbReference type="InterPro" id="IPR005467">
    <property type="entry name" value="His_kinase_dom"/>
</dbReference>
<dbReference type="AlphaFoldDB" id="A0A7C3ZNJ7"/>
<dbReference type="FunFam" id="1.10.287.130:FF:000001">
    <property type="entry name" value="Two-component sensor histidine kinase"/>
    <property type="match status" value="1"/>
</dbReference>
<dbReference type="CDD" id="cd00082">
    <property type="entry name" value="HisKA"/>
    <property type="match status" value="1"/>
</dbReference>
<evidence type="ECO:0000256" key="1">
    <source>
        <dbReference type="ARBA" id="ARBA00000085"/>
    </source>
</evidence>
<keyword evidence="6" id="KW-0902">Two-component regulatory system</keyword>
<dbReference type="SMART" id="SM00387">
    <property type="entry name" value="HATPase_c"/>
    <property type="match status" value="1"/>
</dbReference>
<dbReference type="Gene3D" id="1.10.287.130">
    <property type="match status" value="1"/>
</dbReference>
<accession>A0A7C3ZNJ7</accession>
<evidence type="ECO:0000256" key="3">
    <source>
        <dbReference type="ARBA" id="ARBA00022553"/>
    </source>
</evidence>
<keyword evidence="7 8" id="KW-0472">Membrane</keyword>
<protein>
    <recommendedName>
        <fullName evidence="2">histidine kinase</fullName>
        <ecNumber evidence="2">2.7.13.3</ecNumber>
    </recommendedName>
</protein>
<dbReference type="SUPFAM" id="SSF47384">
    <property type="entry name" value="Homodimeric domain of signal transducing histidine kinase"/>
    <property type="match status" value="1"/>
</dbReference>
<dbReference type="PANTHER" id="PTHR43547">
    <property type="entry name" value="TWO-COMPONENT HISTIDINE KINASE"/>
    <property type="match status" value="1"/>
</dbReference>